<proteinExistence type="predicted"/>
<dbReference type="EMBL" id="SRSF01000001">
    <property type="protein sequence ID" value="THH41430.1"/>
    <property type="molecule type" value="Genomic_DNA"/>
</dbReference>
<gene>
    <name evidence="4" type="ORF">E4021_02180</name>
</gene>
<keyword evidence="1 2" id="KW-0732">Signal</keyword>
<dbReference type="OrthoDB" id="974255at2"/>
<evidence type="ECO:0000256" key="2">
    <source>
        <dbReference type="SAM" id="SignalP"/>
    </source>
</evidence>
<dbReference type="AlphaFoldDB" id="A0A4S4NYT0"/>
<protein>
    <submittedName>
        <fullName evidence="4">RNA-binding protein</fullName>
    </submittedName>
</protein>
<accession>A0A4S4NYT0</accession>
<dbReference type="PANTHER" id="PTHR16026">
    <property type="entry name" value="CARTILAGE ACIDIC PROTEIN 1"/>
    <property type="match status" value="1"/>
</dbReference>
<dbReference type="PANTHER" id="PTHR16026:SF0">
    <property type="entry name" value="CARTILAGE ACIDIC PROTEIN 1"/>
    <property type="match status" value="1"/>
</dbReference>
<dbReference type="Pfam" id="PF07593">
    <property type="entry name" value="UnbV_ASPIC"/>
    <property type="match status" value="1"/>
</dbReference>
<dbReference type="InterPro" id="IPR027039">
    <property type="entry name" value="Crtac1"/>
</dbReference>
<dbReference type="SUPFAM" id="SSF69318">
    <property type="entry name" value="Integrin alpha N-terminal domain"/>
    <property type="match status" value="3"/>
</dbReference>
<sequence length="1106" mass="120453">MYRLFWIICIAAGALLLAGCEAGEPATPAQEPAEAPRFTLLDAATTGVDFRNDLTEGPNTNILMYEYFYNGGGVAAADFNQDGLTDLYFTANMADNKLYVNEGDFHFRDVTAQSRAGGRPGPWKTGIAVADVNGDGLPDLYLSYSGMLPPDKRRNQLFINAGSDAEGIPTFTESAAEYGLDLAAFTNQAYFFDYDGDGDLDALMLNHNPKSLPILNVEKTEQLLQIPDPERGLRLYRNDGNRFTDVTEAAGINGSALSYGLGVALSDLDDDGDTDIYVSNDYEVPDYLYLNNGDGTFTDKLGDRLGHTSHFSMGSDIADVNNDGHPDIYTLDMLPADNQRRKLLAADDNRSKHDLNLASGFHHQNMRNMLQLNRGNGTFAEIGQLAGVAATDWSWSALLADLDNDGLKDLHVTNGYVRDYTNLDFIKYMEDFVATRGRLQRSDVLELLKEMPASDVSNYAFRNDGDLTFSDVTADWGLQRPSNSNGAVTVDLDNDGDLDLVVNNLNQPAFLYRNNTGGTHYLQIALEGEGQNTRGIGARVSFELDSITQVQEYYPNRGYLSSGPEVLHFGLGARTRVPRLTVRWPSGRVQTLEQVTADQRLTLRETEAGDSSADPVEYQALFSPVPSPVAYRASISTYRDFDRQPLMPRQLSNDGPVFAVGDVNGDGREDMLIAGSGRGEIRQFTQRPNGGFSQGAPVQLKTGSDLSITALEMADLNGDGHLDVYVGRGGYHALQENSPDLQDEIFLNDGDGKFRSGPSLPNHLAATGAVAIRSSEQGPPVIFVGGHAVPGRYPLSSGSYLLQDDGVGNFTSLASGQSSVLEEMGLVTDAVWHDLDGDADEELVVVGEWMPIKVLGIRNGVLEDRTDRYFTDSPTGWWNTLHVDDLNGDGRPDLVVGNEGSNNLFGVSKERPAVLSYADRDRNGSVDPLLSYYIDDVLYPDLTRDELLNQLSSQRSRYPSYRSYAAVTTSELEEGLPGEAQNLRADRLQTSLFLQSESGRFDPAPLPIEAQFAPVHVIVGLDADRDGNQDLLLLGNETQARVRYGPSDANAGVLLLGKGDGTFTYVPQSRSGLNIRGAVRAATTLNGTLLLGVSKSDVIAYQLTTS</sequence>
<dbReference type="PROSITE" id="PS51257">
    <property type="entry name" value="PROKAR_LIPOPROTEIN"/>
    <property type="match status" value="1"/>
</dbReference>
<reference evidence="4 5" key="1">
    <citation type="submission" date="2019-04" db="EMBL/GenBank/DDBJ databases">
        <title>Lewinella litorea sp. nov., isolated from a marine sand.</title>
        <authorList>
            <person name="Yoon J.-H."/>
        </authorList>
    </citation>
    <scope>NUCLEOTIDE SEQUENCE [LARGE SCALE GENOMIC DNA]</scope>
    <source>
        <strain evidence="4 5">HSMS-39</strain>
    </source>
</reference>
<comment type="caution">
    <text evidence="4">The sequence shown here is derived from an EMBL/GenBank/DDBJ whole genome shotgun (WGS) entry which is preliminary data.</text>
</comment>
<evidence type="ECO:0000313" key="4">
    <source>
        <dbReference type="EMBL" id="THH41430.1"/>
    </source>
</evidence>
<name>A0A4S4NYT0_9BACT</name>
<feature type="signal peptide" evidence="2">
    <location>
        <begin position="1"/>
        <end position="22"/>
    </location>
</feature>
<keyword evidence="5" id="KW-1185">Reference proteome</keyword>
<feature type="domain" description="ASPIC/UnbV" evidence="3">
    <location>
        <begin position="535"/>
        <end position="602"/>
    </location>
</feature>
<dbReference type="InterPro" id="IPR028994">
    <property type="entry name" value="Integrin_alpha_N"/>
</dbReference>
<evidence type="ECO:0000259" key="3">
    <source>
        <dbReference type="Pfam" id="PF07593"/>
    </source>
</evidence>
<dbReference type="RefSeq" id="WP_136456256.1">
    <property type="nucleotide sequence ID" value="NZ_SRSF01000001.1"/>
</dbReference>
<dbReference type="Pfam" id="PF13517">
    <property type="entry name" value="FG-GAP_3"/>
    <property type="match status" value="6"/>
</dbReference>
<dbReference type="InterPro" id="IPR013517">
    <property type="entry name" value="FG-GAP"/>
</dbReference>
<dbReference type="InterPro" id="IPR011519">
    <property type="entry name" value="UnbV_ASPIC"/>
</dbReference>
<feature type="chain" id="PRO_5020612870" evidence="2">
    <location>
        <begin position="23"/>
        <end position="1106"/>
    </location>
</feature>
<organism evidence="4 5">
    <name type="scientific">Neolewinella litorea</name>
    <dbReference type="NCBI Taxonomy" id="2562452"/>
    <lineage>
        <taxon>Bacteria</taxon>
        <taxon>Pseudomonadati</taxon>
        <taxon>Bacteroidota</taxon>
        <taxon>Saprospiria</taxon>
        <taxon>Saprospirales</taxon>
        <taxon>Lewinellaceae</taxon>
        <taxon>Neolewinella</taxon>
    </lineage>
</organism>
<dbReference type="Gene3D" id="2.130.10.130">
    <property type="entry name" value="Integrin alpha, N-terminal"/>
    <property type="match status" value="3"/>
</dbReference>
<evidence type="ECO:0000313" key="5">
    <source>
        <dbReference type="Proteomes" id="UP000308528"/>
    </source>
</evidence>
<dbReference type="Proteomes" id="UP000308528">
    <property type="component" value="Unassembled WGS sequence"/>
</dbReference>
<evidence type="ECO:0000256" key="1">
    <source>
        <dbReference type="ARBA" id="ARBA00022729"/>
    </source>
</evidence>